<organism evidence="1 2">
    <name type="scientific">Brachionus plicatilis</name>
    <name type="common">Marine rotifer</name>
    <name type="synonym">Brachionus muelleri</name>
    <dbReference type="NCBI Taxonomy" id="10195"/>
    <lineage>
        <taxon>Eukaryota</taxon>
        <taxon>Metazoa</taxon>
        <taxon>Spiralia</taxon>
        <taxon>Gnathifera</taxon>
        <taxon>Rotifera</taxon>
        <taxon>Eurotatoria</taxon>
        <taxon>Monogononta</taxon>
        <taxon>Pseudotrocha</taxon>
        <taxon>Ploima</taxon>
        <taxon>Brachionidae</taxon>
        <taxon>Brachionus</taxon>
    </lineage>
</organism>
<evidence type="ECO:0000313" key="1">
    <source>
        <dbReference type="EMBL" id="RNA30568.1"/>
    </source>
</evidence>
<dbReference type="Proteomes" id="UP000276133">
    <property type="component" value="Unassembled WGS sequence"/>
</dbReference>
<name>A0A3M7S4N7_BRAPC</name>
<keyword evidence="2" id="KW-1185">Reference proteome</keyword>
<protein>
    <recommendedName>
        <fullName evidence="3">RNA-directed DNA polymerase from mobile element jockey-like</fullName>
    </recommendedName>
</protein>
<comment type="caution">
    <text evidence="1">The sequence shown here is derived from an EMBL/GenBank/DDBJ whole genome shotgun (WGS) entry which is preliminary data.</text>
</comment>
<proteinExistence type="predicted"/>
<dbReference type="EMBL" id="REGN01002071">
    <property type="protein sequence ID" value="RNA30568.1"/>
    <property type="molecule type" value="Genomic_DNA"/>
</dbReference>
<gene>
    <name evidence="1" type="ORF">BpHYR1_054278</name>
</gene>
<sequence>MGVKEEIRMFRTKEGEVTSDKKLMAELLNDQFHSVFNKETNDNMPFFPLLKNLDKLNLENYNLKNLENNNLKYNVESLHSRIKSDARNNLTINKIVELFRLEQIPWTN</sequence>
<dbReference type="AlphaFoldDB" id="A0A3M7S4N7"/>
<accession>A0A3M7S4N7</accession>
<evidence type="ECO:0008006" key="3">
    <source>
        <dbReference type="Google" id="ProtNLM"/>
    </source>
</evidence>
<evidence type="ECO:0000313" key="2">
    <source>
        <dbReference type="Proteomes" id="UP000276133"/>
    </source>
</evidence>
<reference evidence="1 2" key="1">
    <citation type="journal article" date="2018" name="Sci. Rep.">
        <title>Genomic signatures of local adaptation to the degree of environmental predictability in rotifers.</title>
        <authorList>
            <person name="Franch-Gras L."/>
            <person name="Hahn C."/>
            <person name="Garcia-Roger E.M."/>
            <person name="Carmona M.J."/>
            <person name="Serra M."/>
            <person name="Gomez A."/>
        </authorList>
    </citation>
    <scope>NUCLEOTIDE SEQUENCE [LARGE SCALE GENOMIC DNA]</scope>
    <source>
        <strain evidence="1">HYR1</strain>
    </source>
</reference>